<gene>
    <name evidence="2" type="ORF">MKW98_009489</name>
</gene>
<comment type="caution">
    <text evidence="2">The sequence shown here is derived from an EMBL/GenBank/DDBJ whole genome shotgun (WGS) entry which is preliminary data.</text>
</comment>
<dbReference type="Gene3D" id="3.90.190.10">
    <property type="entry name" value="Protein tyrosine phosphatase superfamily"/>
    <property type="match status" value="1"/>
</dbReference>
<dbReference type="Pfam" id="PF00102">
    <property type="entry name" value="Y_phosphatase"/>
    <property type="match status" value="1"/>
</dbReference>
<evidence type="ECO:0000259" key="1">
    <source>
        <dbReference type="PROSITE" id="PS50055"/>
    </source>
</evidence>
<sequence length="97" mass="11083">MRISCRKLGFKSLDLDLEEFDLLQANRFKKVAVTQSCREALQNVNLSKNCYTDVIPFDENRVVLKSSKDTRSSGRDYINASFVEVGRLVPVNPFHSL</sequence>
<name>A0AAD4SHR1_9MAGN</name>
<dbReference type="EMBL" id="JAJJMB010010755">
    <property type="protein sequence ID" value="KAI3906581.1"/>
    <property type="molecule type" value="Genomic_DNA"/>
</dbReference>
<dbReference type="Proteomes" id="UP001202328">
    <property type="component" value="Unassembled WGS sequence"/>
</dbReference>
<evidence type="ECO:0000313" key="2">
    <source>
        <dbReference type="EMBL" id="KAI3906581.1"/>
    </source>
</evidence>
<dbReference type="InterPro" id="IPR000242">
    <property type="entry name" value="PTP_cat"/>
</dbReference>
<keyword evidence="3" id="KW-1185">Reference proteome</keyword>
<dbReference type="SUPFAM" id="SSF52799">
    <property type="entry name" value="(Phosphotyrosine protein) phosphatases II"/>
    <property type="match status" value="1"/>
</dbReference>
<dbReference type="GO" id="GO:0004725">
    <property type="term" value="F:protein tyrosine phosphatase activity"/>
    <property type="evidence" value="ECO:0007669"/>
    <property type="project" value="InterPro"/>
</dbReference>
<dbReference type="PROSITE" id="PS50055">
    <property type="entry name" value="TYR_PHOSPHATASE_PTP"/>
    <property type="match status" value="1"/>
</dbReference>
<proteinExistence type="predicted"/>
<reference evidence="2" key="1">
    <citation type="submission" date="2022-04" db="EMBL/GenBank/DDBJ databases">
        <title>A functionally conserved STORR gene fusion in Papaver species that diverged 16.8 million years ago.</title>
        <authorList>
            <person name="Catania T."/>
        </authorList>
    </citation>
    <scope>NUCLEOTIDE SEQUENCE</scope>
    <source>
        <strain evidence="2">S-188037</strain>
    </source>
</reference>
<evidence type="ECO:0000313" key="3">
    <source>
        <dbReference type="Proteomes" id="UP001202328"/>
    </source>
</evidence>
<dbReference type="AlphaFoldDB" id="A0AAD4SHR1"/>
<dbReference type="PANTHER" id="PTHR19134">
    <property type="entry name" value="RECEPTOR-TYPE TYROSINE-PROTEIN PHOSPHATASE"/>
    <property type="match status" value="1"/>
</dbReference>
<dbReference type="InterPro" id="IPR029021">
    <property type="entry name" value="Prot-tyrosine_phosphatase-like"/>
</dbReference>
<organism evidence="2 3">
    <name type="scientific">Papaver atlanticum</name>
    <dbReference type="NCBI Taxonomy" id="357466"/>
    <lineage>
        <taxon>Eukaryota</taxon>
        <taxon>Viridiplantae</taxon>
        <taxon>Streptophyta</taxon>
        <taxon>Embryophyta</taxon>
        <taxon>Tracheophyta</taxon>
        <taxon>Spermatophyta</taxon>
        <taxon>Magnoliopsida</taxon>
        <taxon>Ranunculales</taxon>
        <taxon>Papaveraceae</taxon>
        <taxon>Papaveroideae</taxon>
        <taxon>Papaver</taxon>
    </lineage>
</organism>
<dbReference type="InterPro" id="IPR050348">
    <property type="entry name" value="Protein-Tyr_Phosphatase"/>
</dbReference>
<protein>
    <recommendedName>
        <fullName evidence="1">Tyrosine-protein phosphatase domain-containing protein</fullName>
    </recommendedName>
</protein>
<accession>A0AAD4SHR1</accession>
<feature type="domain" description="Tyrosine-protein phosphatase" evidence="1">
    <location>
        <begin position="16"/>
        <end position="84"/>
    </location>
</feature>
<dbReference type="PANTHER" id="PTHR19134:SF449">
    <property type="entry name" value="TYROSINE-PROTEIN PHOSPHATASE 1"/>
    <property type="match status" value="1"/>
</dbReference>